<dbReference type="Proteomes" id="UP000261640">
    <property type="component" value="Unplaced"/>
</dbReference>
<accession>A0A7N8WPR8</accession>
<dbReference type="InterPro" id="IPR017956">
    <property type="entry name" value="AT_hook_DNA-bd_motif"/>
</dbReference>
<reference evidence="2" key="2">
    <citation type="submission" date="2025-09" db="UniProtKB">
        <authorList>
            <consortium name="Ensembl"/>
        </authorList>
    </citation>
    <scope>IDENTIFICATION</scope>
</reference>
<organism evidence="2 3">
    <name type="scientific">Mastacembelus armatus</name>
    <name type="common">zig-zag eel</name>
    <dbReference type="NCBI Taxonomy" id="205130"/>
    <lineage>
        <taxon>Eukaryota</taxon>
        <taxon>Metazoa</taxon>
        <taxon>Chordata</taxon>
        <taxon>Craniata</taxon>
        <taxon>Vertebrata</taxon>
        <taxon>Euteleostomi</taxon>
        <taxon>Actinopterygii</taxon>
        <taxon>Neopterygii</taxon>
        <taxon>Teleostei</taxon>
        <taxon>Neoteleostei</taxon>
        <taxon>Acanthomorphata</taxon>
        <taxon>Anabantaria</taxon>
        <taxon>Synbranchiformes</taxon>
        <taxon>Mastacembelidae</taxon>
        <taxon>Mastacembelus</taxon>
    </lineage>
</organism>
<dbReference type="GO" id="GO:0003677">
    <property type="term" value="F:DNA binding"/>
    <property type="evidence" value="ECO:0007669"/>
    <property type="project" value="InterPro"/>
</dbReference>
<dbReference type="Ensembl" id="ENSMAMT00000039711.1">
    <property type="protein sequence ID" value="ENSMAMP00000037721.1"/>
    <property type="gene ID" value="ENSMAMG00000027787.1"/>
</dbReference>
<evidence type="ECO:0000313" key="3">
    <source>
        <dbReference type="Proteomes" id="UP000261640"/>
    </source>
</evidence>
<feature type="compositionally biased region" description="Basic residues" evidence="1">
    <location>
        <begin position="73"/>
        <end position="89"/>
    </location>
</feature>
<dbReference type="AlphaFoldDB" id="A0A7N8WPR8"/>
<evidence type="ECO:0000256" key="1">
    <source>
        <dbReference type="SAM" id="MobiDB-lite"/>
    </source>
</evidence>
<name>A0A7N8WPR8_9TELE</name>
<feature type="region of interest" description="Disordered" evidence="1">
    <location>
        <begin position="1"/>
        <end position="263"/>
    </location>
</feature>
<keyword evidence="3" id="KW-1185">Reference proteome</keyword>
<dbReference type="InParanoid" id="A0A7N8WPR8"/>
<protein>
    <submittedName>
        <fullName evidence="2">Serine/arginine repetitive matrix protein 2-like</fullName>
    </submittedName>
</protein>
<feature type="compositionally biased region" description="Polar residues" evidence="1">
    <location>
        <begin position="190"/>
        <end position="202"/>
    </location>
</feature>
<evidence type="ECO:0000313" key="2">
    <source>
        <dbReference type="Ensembl" id="ENSMAMP00000037721.1"/>
    </source>
</evidence>
<proteinExistence type="predicted"/>
<dbReference type="SMART" id="SM00384">
    <property type="entry name" value="AT_hook"/>
    <property type="match status" value="6"/>
</dbReference>
<feature type="compositionally biased region" description="Polar residues" evidence="1">
    <location>
        <begin position="148"/>
        <end position="160"/>
    </location>
</feature>
<sequence>MAETEQGDTVSNEAHVKQKRRNQRELVTEGSQPEVKRGRGRPKGSLNKKPPAYKVHGNMGRTWKVQVPSTLGKRGRSRKQPGKRGRPRKYPLPSPEELKKPKVWKPLGRPRKYPRVDPPEGVSPAPRRSRGRPRKSESKKGAHFRKNLPSTPNSTRNPTDGPQRKRGRPPSTTKTEDATPRKRGRPKGSVNKNTTVSKTQLDSALPDHSNKKRGSSPLGLECEGEPAAKQAEHDAQTIPAKDGNHTEAAAVKQHASLEVSNQA</sequence>
<reference evidence="2" key="1">
    <citation type="submission" date="2025-08" db="UniProtKB">
        <authorList>
            <consortium name="Ensembl"/>
        </authorList>
    </citation>
    <scope>IDENTIFICATION</scope>
</reference>
<dbReference type="PRINTS" id="PR00929">
    <property type="entry name" value="ATHOOK"/>
</dbReference>
<dbReference type="GeneTree" id="ENSGT00770000121795"/>